<name>A0A7I7XD28_9MYCO</name>
<evidence type="ECO:0000313" key="1">
    <source>
        <dbReference type="EMBL" id="BBZ27514.1"/>
    </source>
</evidence>
<dbReference type="KEGG" id="mmag:MMAD_18090"/>
<protein>
    <recommendedName>
        <fullName evidence="3">DUF3263 domain-containing protein</fullName>
    </recommendedName>
</protein>
<dbReference type="RefSeq" id="WP_163735461.1">
    <property type="nucleotide sequence ID" value="NZ_AP022610.1"/>
</dbReference>
<dbReference type="InterPro" id="IPR021678">
    <property type="entry name" value="DUF3263"/>
</dbReference>
<proteinExistence type="predicted"/>
<evidence type="ECO:0008006" key="3">
    <source>
        <dbReference type="Google" id="ProtNLM"/>
    </source>
</evidence>
<dbReference type="Pfam" id="PF11662">
    <property type="entry name" value="DUF3263"/>
    <property type="match status" value="1"/>
</dbReference>
<dbReference type="AlphaFoldDB" id="A0A7I7XD28"/>
<keyword evidence="2" id="KW-1185">Reference proteome</keyword>
<evidence type="ECO:0000313" key="2">
    <source>
        <dbReference type="Proteomes" id="UP000466517"/>
    </source>
</evidence>
<accession>A0A7I7XD28</accession>
<gene>
    <name evidence="1" type="ORF">MMAD_18090</name>
</gene>
<dbReference type="EMBL" id="AP022610">
    <property type="protein sequence ID" value="BBZ27514.1"/>
    <property type="molecule type" value="Genomic_DNA"/>
</dbReference>
<sequence>MDSLTNQERAMLDLETRWWQTAGGKERAIRELGMTPVRYYQLLSRLLGTEKAMAYAAVTVHRLQRVRRPSRDG</sequence>
<dbReference type="Proteomes" id="UP000466517">
    <property type="component" value="Chromosome"/>
</dbReference>
<reference evidence="1 2" key="1">
    <citation type="journal article" date="2019" name="Emerg. Microbes Infect.">
        <title>Comprehensive subspecies identification of 175 nontuberculous mycobacteria species based on 7547 genomic profiles.</title>
        <authorList>
            <person name="Matsumoto Y."/>
            <person name="Kinjo T."/>
            <person name="Motooka D."/>
            <person name="Nabeya D."/>
            <person name="Jung N."/>
            <person name="Uechi K."/>
            <person name="Horii T."/>
            <person name="Iida T."/>
            <person name="Fujita J."/>
            <person name="Nakamura S."/>
        </authorList>
    </citation>
    <scope>NUCLEOTIDE SEQUENCE [LARGE SCALE GENOMIC DNA]</scope>
    <source>
        <strain evidence="1 2">JCM 13574</strain>
    </source>
</reference>
<organism evidence="1 2">
    <name type="scientific">Mycolicibacterium madagascariense</name>
    <dbReference type="NCBI Taxonomy" id="212765"/>
    <lineage>
        <taxon>Bacteria</taxon>
        <taxon>Bacillati</taxon>
        <taxon>Actinomycetota</taxon>
        <taxon>Actinomycetes</taxon>
        <taxon>Mycobacteriales</taxon>
        <taxon>Mycobacteriaceae</taxon>
        <taxon>Mycolicibacterium</taxon>
    </lineage>
</organism>